<feature type="region of interest" description="Disordered" evidence="9">
    <location>
        <begin position="1944"/>
        <end position="2229"/>
    </location>
</feature>
<dbReference type="AlphaFoldDB" id="U7PWJ0"/>
<feature type="domain" description="DNA2/NAM7 helicase helicase" evidence="11">
    <location>
        <begin position="1387"/>
        <end position="1693"/>
    </location>
</feature>
<dbReference type="Gene3D" id="3.40.50.300">
    <property type="entry name" value="P-loop containing nucleotide triphosphate hydrolases"/>
    <property type="match status" value="2"/>
</dbReference>
<comment type="similarity">
    <text evidence="2">Belongs to the DNA2/NAM7 helicase family.</text>
</comment>
<sequence length="2229" mass="243354">MKTPEEVYEEIIVSHQELERIPADVHLFCPRTSDDDQEDYDDPTAGGAALTPEEKLARQGRLDEGRRRLQLTSWASLILGINRDQADRWLGDWIRRTETFLVKCDGCVRAWHMGRKALKDRLLKEFDEETADIMERRLHAYDTDRITRGLQRAVDLLEKHGPMSSAKLVALDAPAVLAFYEALCCVEFLSLPDNRKLFNYVFQKTQEKKPLKIASAVIPTMTVFLFQADPLRCTFARTAWERRPPQSLTPEQFDWAVSDHLADAIEAVSRPDAADADVELFWDGFLLLLDAMSPDLVLHSLRGMQIPIDVYQLTVKHISERGSPQVLARVLRALCALMDKSSTAFWDALSLMNPPQLPMFVFASPAFAPFLARSFEPAMQLVPDNSGTVTRLRLPLLVAFVQSLMRSLNRNQRADVCDYFLTIFLTSDASPAVTATREGHSTCIAAGLNALQMTLDGYLDSRYRLTAESALFVNTVINNTVNHHDYVVRSANLHPGDRYNIGLSQAAVGVVESALALDTRAIQDEWMALQQNVRVPTGENERRSNKLWDGFRGALAPGRLDLARVMLAATLSLRGIQRFAPKKRQLVVEDASKRRFNDELDHAAEAIAATVARVSEALNRKDLQQLLSADAQSRAMDAVAATLVHAEDAIREAGVQLISTLVDEDSRSDAIAKMVADYPVAFLTSFADSVSYLTGGDDQLRWLQQQQQPTAQASAASAAVSPFEPMRHIFRCSKDILSGLCDTSNGLLRSRSLTPDERQAVKRWWTMEWQFVDHSFLRARSWSEDVDKSVMENYCRDVMEFAEQLMAQDGLIASALGGSGSNNNSGRASPSNVDSNAAPASSFSLPFTSTASKTTAATTPSSNKDKCMEEVLDAPRKYSMGLFEMIQLRDLYLVRIIVQILVKLFSRLKEHNMKFPDKFVNAIRNTYTPHAQLKNKFRVNTNMDNTQRAELMRAIGDGADDDEEVVEIVSWGAAKSSTAADATKKKQTSLEAWSRAGTGMAASRSASPAVPPSSLTSKDAASQLTPGLNKHRALLDKLKTTAAAKPDQAAQTALLANRAAIRDKRAREKAEMDKSKAEAVAKARALRVSVKSDLMVDSEEDDADDDDGDDDGMAALIQQSKKSDQLMDDAVRRQRQNMLQKPEPVKKKKLQRSAKDMRARIIPNMDRLHQAILEWDIFYEGNDPPNTGQCEAVADGYPSPAEYKRTFFPLLINEAWRSFVTAKDESTSKAFSIKVITRISVDNFLEVSTGMTLPPNNEGGNGNGPGNGDRVVSEGDIVLLSKAQNPLTGRAEPHCLARVYKTAYKRNTVEVTYRLNSRGNQIVPILLPGAELKAVKITNMTTIEREFAALESLQYYDLMDEVLKATPSPMLSFGDAAIDDLARNYDLNRGQALAIMHGRANDGFTLVQGPPGTGKTKTIVAMVGALLTGTIKNNAGAVAMNRPGNAAANNDSTIKKLLVCAPSNAAVDELVLRLKAGIKESTGVTRKINVLRLGRSDVINAGVRDVTLDELVKAEVARQTSSTITAVGKDGKPVDGAAPVSDRDKMHQRAGEIKAQLAALFPALEAARSDDNADRGKLNQLQREVDQLRSEQRRIGAQIDRDKESGNTYAREAEIKKRQIQQKILNDAHVLCATLSGSGHEVFKNLNVEFETVIIDEAAQCVELSALIPLKYGCAKCVLVGDPKQLPPTVLSQSAARYGYDQSLFVRMQRNRPQDVHLLDTQYRMHPEISLFPSQQFYEKRLIDGEGMAQLRRQPWHGVGDGDDKNGSTSLLGPYRFFDVEGVQERGARGQSLVNENEIRVALQLYKRFMGTFSSGGGRAFTGKVGIITPYKAQLYALKARFSDQYGPGVLDTVDFNTTDAFQGRECDVIIFSCVRASPTGGIGFMTDIRRMNVGLTRAKSSLWILGDSRALRQGEFWRALIEDAKDRKRYTGGNVLSLLKAGAQSAGGGRAGTGAGTGAGARAAHMGPKGPKAKIEAGSIKASPASTAPSSRSSSVSNGRGGSSNAAPPTGPKADRDRALMTRAKPQRDAHSDDGDDDDGYSPPAASSPVESRASAGGSGSGSGSGPGPGPGSLPRKKPTPALLPTTYTVVDRPSRPPAAPSDVGMGGINARGEPLPYGAASSSRPVIVTSSPSNGPPKKRPHESSSPSDGQPMKKATKPPHPSHPPRRPTDPSAMEVLGIDNKTSAGGDSKAPSQLPPRPAPRPPMRPPKKRAVDPFIKKKPNNKRP</sequence>
<evidence type="ECO:0000259" key="10">
    <source>
        <dbReference type="Pfam" id="PF12726"/>
    </source>
</evidence>
<feature type="domain" description="DNA2/NAM7 helicase-like C-terminal" evidence="12">
    <location>
        <begin position="1700"/>
        <end position="1909"/>
    </location>
</feature>
<evidence type="ECO:0000256" key="2">
    <source>
        <dbReference type="ARBA" id="ARBA00007913"/>
    </source>
</evidence>
<dbReference type="CDD" id="cd18042">
    <property type="entry name" value="DEXXQc_SETX"/>
    <property type="match status" value="1"/>
</dbReference>
<dbReference type="InterPro" id="IPR027417">
    <property type="entry name" value="P-loop_NTPase"/>
</dbReference>
<dbReference type="GO" id="GO:0004386">
    <property type="term" value="F:helicase activity"/>
    <property type="evidence" value="ECO:0007669"/>
    <property type="project" value="UniProtKB-KW"/>
</dbReference>
<evidence type="ECO:0000256" key="1">
    <source>
        <dbReference type="ARBA" id="ARBA00004123"/>
    </source>
</evidence>
<feature type="compositionally biased region" description="Gly residues" evidence="9">
    <location>
        <begin position="1946"/>
        <end position="1960"/>
    </location>
</feature>
<feature type="compositionally biased region" description="Basic and acidic residues" evidence="9">
    <location>
        <begin position="2014"/>
        <end position="2034"/>
    </location>
</feature>
<dbReference type="InterPro" id="IPR024481">
    <property type="entry name" value="Helicase_Sen1_N"/>
</dbReference>
<comment type="subcellular location">
    <subcellularLocation>
        <location evidence="1">Nucleus</location>
    </subcellularLocation>
</comment>
<dbReference type="eggNOG" id="KOG1801">
    <property type="taxonomic scope" value="Eukaryota"/>
</dbReference>
<keyword evidence="6" id="KW-0067">ATP-binding</keyword>
<name>U7PWJ0_SPOS1</name>
<evidence type="ECO:0000259" key="11">
    <source>
        <dbReference type="Pfam" id="PF13086"/>
    </source>
</evidence>
<evidence type="ECO:0000256" key="7">
    <source>
        <dbReference type="ARBA" id="ARBA00023242"/>
    </source>
</evidence>
<evidence type="ECO:0000259" key="12">
    <source>
        <dbReference type="Pfam" id="PF13087"/>
    </source>
</evidence>
<gene>
    <name evidence="14" type="ORF">HMPREF1624_03373</name>
</gene>
<dbReference type="InterPro" id="IPR056474">
    <property type="entry name" value="SEN1_barrel"/>
</dbReference>
<dbReference type="HOGENOM" id="CLU_000459_2_0_1"/>
<dbReference type="SUPFAM" id="SSF52540">
    <property type="entry name" value="P-loop containing nucleoside triphosphate hydrolases"/>
    <property type="match status" value="1"/>
</dbReference>
<dbReference type="InterPro" id="IPR045055">
    <property type="entry name" value="DNA2/NAM7-like"/>
</dbReference>
<evidence type="ECO:0000256" key="4">
    <source>
        <dbReference type="ARBA" id="ARBA00022801"/>
    </source>
</evidence>
<dbReference type="Pfam" id="PF13086">
    <property type="entry name" value="AAA_11"/>
    <property type="match status" value="1"/>
</dbReference>
<keyword evidence="4" id="KW-0378">Hydrolase</keyword>
<feature type="compositionally biased region" description="Pro residues" evidence="9">
    <location>
        <begin position="2197"/>
        <end position="2209"/>
    </location>
</feature>
<evidence type="ECO:0000313" key="14">
    <source>
        <dbReference type="EMBL" id="ERT00004.1"/>
    </source>
</evidence>
<evidence type="ECO:0000313" key="15">
    <source>
        <dbReference type="Proteomes" id="UP000018087"/>
    </source>
</evidence>
<keyword evidence="7" id="KW-0539">Nucleus</keyword>
<evidence type="ECO:0000256" key="5">
    <source>
        <dbReference type="ARBA" id="ARBA00022806"/>
    </source>
</evidence>
<evidence type="ECO:0000256" key="6">
    <source>
        <dbReference type="ARBA" id="ARBA00022840"/>
    </source>
</evidence>
<dbReference type="InterPro" id="IPR047187">
    <property type="entry name" value="SF1_C_Upf1"/>
</dbReference>
<dbReference type="FunFam" id="3.40.50.300:FF:001152">
    <property type="entry name" value="tRNA-splicing endonuclease, putative"/>
    <property type="match status" value="1"/>
</dbReference>
<feature type="compositionally biased region" description="Polar residues" evidence="9">
    <location>
        <begin position="1015"/>
        <end position="1025"/>
    </location>
</feature>
<evidence type="ECO:0000256" key="8">
    <source>
        <dbReference type="SAM" id="Coils"/>
    </source>
</evidence>
<accession>U7PWJ0</accession>
<feature type="domain" description="Helicase SEN1 beta-barrel" evidence="13">
    <location>
        <begin position="1227"/>
        <end position="1337"/>
    </location>
</feature>
<dbReference type="PANTHER" id="PTHR10887:SF495">
    <property type="entry name" value="HELICASE SENATAXIN ISOFORM X1-RELATED"/>
    <property type="match status" value="1"/>
</dbReference>
<evidence type="ECO:0000256" key="9">
    <source>
        <dbReference type="SAM" id="MobiDB-lite"/>
    </source>
</evidence>
<feature type="region of interest" description="Disordered" evidence="9">
    <location>
        <begin position="995"/>
        <end position="1025"/>
    </location>
</feature>
<organism evidence="14 15">
    <name type="scientific">Sporothrix schenckii (strain ATCC 58251 / de Perez 2211183)</name>
    <name type="common">Rose-picker's disease fungus</name>
    <dbReference type="NCBI Taxonomy" id="1391915"/>
    <lineage>
        <taxon>Eukaryota</taxon>
        <taxon>Fungi</taxon>
        <taxon>Dikarya</taxon>
        <taxon>Ascomycota</taxon>
        <taxon>Pezizomycotina</taxon>
        <taxon>Sordariomycetes</taxon>
        <taxon>Sordariomycetidae</taxon>
        <taxon>Ophiostomatales</taxon>
        <taxon>Ophiostomataceae</taxon>
        <taxon>Sporothrix</taxon>
    </lineage>
</organism>
<feature type="compositionally biased region" description="Polar residues" evidence="9">
    <location>
        <begin position="2122"/>
        <end position="2135"/>
    </location>
</feature>
<keyword evidence="5" id="KW-0347">Helicase</keyword>
<dbReference type="GO" id="GO:0005694">
    <property type="term" value="C:chromosome"/>
    <property type="evidence" value="ECO:0007669"/>
    <property type="project" value="UniProtKB-ARBA"/>
</dbReference>
<evidence type="ECO:0008006" key="16">
    <source>
        <dbReference type="Google" id="ProtNLM"/>
    </source>
</evidence>
<evidence type="ECO:0000259" key="13">
    <source>
        <dbReference type="Pfam" id="PF23576"/>
    </source>
</evidence>
<feature type="coiled-coil region" evidence="8">
    <location>
        <begin position="1571"/>
        <end position="1598"/>
    </location>
</feature>
<dbReference type="GO" id="GO:0001147">
    <property type="term" value="F:transcription termination site sequence-specific DNA binding"/>
    <property type="evidence" value="ECO:0007669"/>
    <property type="project" value="TreeGrafter"/>
</dbReference>
<dbReference type="Pfam" id="PF12726">
    <property type="entry name" value="SEN1_N"/>
    <property type="match status" value="1"/>
</dbReference>
<dbReference type="STRING" id="1391915.U7PWJ0"/>
<dbReference type="GO" id="GO:0016787">
    <property type="term" value="F:hydrolase activity"/>
    <property type="evidence" value="ECO:0007669"/>
    <property type="project" value="UniProtKB-KW"/>
</dbReference>
<dbReference type="Pfam" id="PF13087">
    <property type="entry name" value="AAA_12"/>
    <property type="match status" value="1"/>
</dbReference>
<dbReference type="EMBL" id="KI440844">
    <property type="protein sequence ID" value="ERT00004.1"/>
    <property type="molecule type" value="Genomic_DNA"/>
</dbReference>
<protein>
    <recommendedName>
        <fullName evidence="16">Helicase ATP-binding domain-containing protein</fullName>
    </recommendedName>
</protein>
<dbReference type="CDD" id="cd18808">
    <property type="entry name" value="SF1_C_Upf1"/>
    <property type="match status" value="1"/>
</dbReference>
<keyword evidence="3" id="KW-0547">Nucleotide-binding</keyword>
<dbReference type="GO" id="GO:0016604">
    <property type="term" value="C:nuclear body"/>
    <property type="evidence" value="ECO:0007669"/>
    <property type="project" value="TreeGrafter"/>
</dbReference>
<proteinExistence type="inferred from homology"/>
<feature type="compositionally biased region" description="Gly residues" evidence="9">
    <location>
        <begin position="2058"/>
        <end position="2068"/>
    </location>
</feature>
<dbReference type="OrthoDB" id="6513042at2759"/>
<dbReference type="PANTHER" id="PTHR10887">
    <property type="entry name" value="DNA2/NAM7 HELICASE FAMILY"/>
    <property type="match status" value="1"/>
</dbReference>
<dbReference type="GO" id="GO:0005524">
    <property type="term" value="F:ATP binding"/>
    <property type="evidence" value="ECO:0007669"/>
    <property type="project" value="UniProtKB-KW"/>
</dbReference>
<feature type="domain" description="Helicase Sen1 N-terminal" evidence="10">
    <location>
        <begin position="93"/>
        <end position="898"/>
    </location>
</feature>
<dbReference type="Pfam" id="PF23576">
    <property type="entry name" value="SEN1_barrel"/>
    <property type="match status" value="1"/>
</dbReference>
<dbReference type="GO" id="GO:0006369">
    <property type="term" value="P:termination of RNA polymerase II transcription"/>
    <property type="evidence" value="ECO:0007669"/>
    <property type="project" value="TreeGrafter"/>
</dbReference>
<keyword evidence="8" id="KW-0175">Coiled coil</keyword>
<dbReference type="InterPro" id="IPR041679">
    <property type="entry name" value="DNA2/NAM7-like_C"/>
</dbReference>
<evidence type="ECO:0000256" key="3">
    <source>
        <dbReference type="ARBA" id="ARBA00022741"/>
    </source>
</evidence>
<feature type="compositionally biased region" description="Low complexity" evidence="9">
    <location>
        <begin position="1983"/>
        <end position="2009"/>
    </location>
</feature>
<dbReference type="InterPro" id="IPR041677">
    <property type="entry name" value="DNA2/NAM7_AAA_11"/>
</dbReference>
<feature type="compositionally biased region" description="Low complexity" evidence="9">
    <location>
        <begin position="1001"/>
        <end position="1014"/>
    </location>
</feature>
<keyword evidence="15" id="KW-1185">Reference proteome</keyword>
<reference evidence="15" key="1">
    <citation type="journal article" date="2014" name="Genome Announc.">
        <title>Genome sequence of the pathogenic fungus Sporothrix schenckii (ATCC 58251).</title>
        <authorList>
            <person name="Cuomo C.A."/>
            <person name="Rodriguez-Del Valle N."/>
            <person name="Perez-Sanchez L."/>
            <person name="Abouelleil A."/>
            <person name="Goldberg J."/>
            <person name="Young S."/>
            <person name="Zeng Q."/>
            <person name="Birren B.W."/>
        </authorList>
    </citation>
    <scope>NUCLEOTIDE SEQUENCE [LARGE SCALE GENOMIC DNA]</scope>
    <source>
        <strain evidence="15">ATCC 58251 / de Perez 2211183</strain>
    </source>
</reference>
<dbReference type="FunFam" id="3.40.50.300:FF:000326">
    <property type="entry name" value="P-loop containing nucleoside triphosphate hydrolase"/>
    <property type="match status" value="1"/>
</dbReference>
<dbReference type="Proteomes" id="UP000018087">
    <property type="component" value="Unassembled WGS sequence"/>
</dbReference>